<comment type="caution">
    <text evidence="2">The sequence shown here is derived from an EMBL/GenBank/DDBJ whole genome shotgun (WGS) entry which is preliminary data.</text>
</comment>
<evidence type="ECO:0000313" key="3">
    <source>
        <dbReference type="Proteomes" id="UP000244016"/>
    </source>
</evidence>
<dbReference type="AlphaFoldDB" id="A0A2T5G612"/>
<dbReference type="Gene3D" id="3.40.50.150">
    <property type="entry name" value="Vaccinia Virus protein VP39"/>
    <property type="match status" value="1"/>
</dbReference>
<evidence type="ECO:0000313" key="2">
    <source>
        <dbReference type="EMBL" id="PTQ51622.1"/>
    </source>
</evidence>
<dbReference type="GO" id="GO:0008757">
    <property type="term" value="F:S-adenosylmethionine-dependent methyltransferase activity"/>
    <property type="evidence" value="ECO:0007669"/>
    <property type="project" value="InterPro"/>
</dbReference>
<dbReference type="SUPFAM" id="SSF53335">
    <property type="entry name" value="S-adenosyl-L-methionine-dependent methyltransferases"/>
    <property type="match status" value="1"/>
</dbReference>
<dbReference type="GO" id="GO:0032259">
    <property type="term" value="P:methylation"/>
    <property type="evidence" value="ECO:0007669"/>
    <property type="project" value="UniProtKB-KW"/>
</dbReference>
<reference evidence="2 3" key="1">
    <citation type="submission" date="2017-08" db="EMBL/GenBank/DDBJ databases">
        <title>Burning lignite coal seam in the remote Altai Mountains harbors a hydrogen-driven thermophilic microbial community.</title>
        <authorList>
            <person name="Kadnikov V.V."/>
            <person name="Mardanov A.V."/>
            <person name="Ivasenko D."/>
            <person name="Beletsky A.V."/>
            <person name="Karnachuk O.V."/>
            <person name="Ravin N.V."/>
        </authorList>
    </citation>
    <scope>NUCLEOTIDE SEQUENCE [LARGE SCALE GENOMIC DNA]</scope>
    <source>
        <strain evidence="2">AL31</strain>
    </source>
</reference>
<name>A0A2T5G612_9BACL</name>
<keyword evidence="2" id="KW-0489">Methyltransferase</keyword>
<dbReference type="EMBL" id="PEBW01000004">
    <property type="protein sequence ID" value="PTQ51622.1"/>
    <property type="molecule type" value="Genomic_DNA"/>
</dbReference>
<dbReference type="PANTHER" id="PTHR42912">
    <property type="entry name" value="METHYLTRANSFERASE"/>
    <property type="match status" value="1"/>
</dbReference>
<proteinExistence type="predicted"/>
<sequence>MEGSTKQYFEERAEGWDANIRPETRERLARIVRDLGIRPGSHVLDVGSGTGVLIPLLLEAVGPNGKVTAFDLAEKMLALAEEKYGGGRVEFVQGDIANAPFPEGTFDEVVCNSSFPHFEDRARAVREMFRIIKPGGRVAVFHPMSREAVNELHRSLGGVVRDHLLPEDEEMRRLFRDAGFAEIEVADRPDLYLVTARKPRNGGS</sequence>
<dbReference type="Pfam" id="PF08241">
    <property type="entry name" value="Methyltransf_11"/>
    <property type="match status" value="1"/>
</dbReference>
<dbReference type="InterPro" id="IPR004033">
    <property type="entry name" value="UbiE/COQ5_MeTrFase"/>
</dbReference>
<dbReference type="Proteomes" id="UP000244016">
    <property type="component" value="Unassembled WGS sequence"/>
</dbReference>
<dbReference type="CDD" id="cd02440">
    <property type="entry name" value="AdoMet_MTases"/>
    <property type="match status" value="1"/>
</dbReference>
<dbReference type="PANTHER" id="PTHR42912:SF93">
    <property type="entry name" value="N6-ADENOSINE-METHYLTRANSFERASE TMT1A"/>
    <property type="match status" value="1"/>
</dbReference>
<dbReference type="InterPro" id="IPR013216">
    <property type="entry name" value="Methyltransf_11"/>
</dbReference>
<dbReference type="InterPro" id="IPR050508">
    <property type="entry name" value="Methyltransf_Superfamily"/>
</dbReference>
<gene>
    <name evidence="2" type="ORF">BLITH_1260</name>
</gene>
<evidence type="ECO:0000259" key="1">
    <source>
        <dbReference type="Pfam" id="PF08241"/>
    </source>
</evidence>
<organism evidence="2 3">
    <name type="scientific">Brockia lithotrophica</name>
    <dbReference type="NCBI Taxonomy" id="933949"/>
    <lineage>
        <taxon>Bacteria</taxon>
        <taxon>Bacillati</taxon>
        <taxon>Bacillota</taxon>
        <taxon>Bacilli</taxon>
        <taxon>Bacillales</taxon>
        <taxon>Bacillales Family X. Incertae Sedis</taxon>
        <taxon>Brockia</taxon>
    </lineage>
</organism>
<dbReference type="InterPro" id="IPR029063">
    <property type="entry name" value="SAM-dependent_MTases_sf"/>
</dbReference>
<feature type="domain" description="Methyltransferase type 11" evidence="1">
    <location>
        <begin position="44"/>
        <end position="139"/>
    </location>
</feature>
<accession>A0A2T5G612</accession>
<keyword evidence="2" id="KW-0808">Transferase</keyword>
<protein>
    <submittedName>
        <fullName evidence="2">Methyltransferase</fullName>
    </submittedName>
</protein>
<dbReference type="PROSITE" id="PS51608">
    <property type="entry name" value="SAM_MT_UBIE"/>
    <property type="match status" value="1"/>
</dbReference>